<proteinExistence type="predicted"/>
<keyword evidence="2" id="KW-1185">Reference proteome</keyword>
<name>A0A919AYX1_9ACTN</name>
<sequence length="132" mass="14336">MGPLSVPAATIAFMTTTTRGVQPRDGQNLVVPVWNALTERADEIRRALPPRPADVRGRWRWLRSLDEDQARRAALLDRLDALCAHVAGRPALGYDSGDLLPAAALEEADGFTSDTFALLIAQYRAQQAVDAG</sequence>
<evidence type="ECO:0000313" key="2">
    <source>
        <dbReference type="Proteomes" id="UP000638313"/>
    </source>
</evidence>
<dbReference type="EMBL" id="BNBD01000002">
    <property type="protein sequence ID" value="GHF33107.1"/>
    <property type="molecule type" value="Genomic_DNA"/>
</dbReference>
<reference evidence="1" key="1">
    <citation type="journal article" date="2014" name="Int. J. Syst. Evol. Microbiol.">
        <title>Complete genome sequence of Corynebacterium casei LMG S-19264T (=DSM 44701T), isolated from a smear-ripened cheese.</title>
        <authorList>
            <consortium name="US DOE Joint Genome Institute (JGI-PGF)"/>
            <person name="Walter F."/>
            <person name="Albersmeier A."/>
            <person name="Kalinowski J."/>
            <person name="Ruckert C."/>
        </authorList>
    </citation>
    <scope>NUCLEOTIDE SEQUENCE</scope>
    <source>
        <strain evidence="1">JCM 4059</strain>
    </source>
</reference>
<organism evidence="1 2">
    <name type="scientific">Streptomyces mashuensis</name>
    <dbReference type="NCBI Taxonomy" id="33904"/>
    <lineage>
        <taxon>Bacteria</taxon>
        <taxon>Bacillati</taxon>
        <taxon>Actinomycetota</taxon>
        <taxon>Actinomycetes</taxon>
        <taxon>Kitasatosporales</taxon>
        <taxon>Streptomycetaceae</taxon>
        <taxon>Streptomyces</taxon>
    </lineage>
</organism>
<gene>
    <name evidence="1" type="ORF">GCM10010218_12730</name>
</gene>
<reference evidence="1" key="2">
    <citation type="submission" date="2020-09" db="EMBL/GenBank/DDBJ databases">
        <authorList>
            <person name="Sun Q."/>
            <person name="Ohkuma M."/>
        </authorList>
    </citation>
    <scope>NUCLEOTIDE SEQUENCE</scope>
    <source>
        <strain evidence="1">JCM 4059</strain>
    </source>
</reference>
<evidence type="ECO:0000313" key="1">
    <source>
        <dbReference type="EMBL" id="GHF33107.1"/>
    </source>
</evidence>
<comment type="caution">
    <text evidence="1">The sequence shown here is derived from an EMBL/GenBank/DDBJ whole genome shotgun (WGS) entry which is preliminary data.</text>
</comment>
<dbReference type="Proteomes" id="UP000638313">
    <property type="component" value="Unassembled WGS sequence"/>
</dbReference>
<accession>A0A919AYX1</accession>
<protein>
    <submittedName>
        <fullName evidence="1">Uncharacterized protein</fullName>
    </submittedName>
</protein>
<dbReference type="AlphaFoldDB" id="A0A919AYX1"/>